<comment type="similarity">
    <text evidence="1">Belongs to the cystatin family.</text>
</comment>
<keyword evidence="4" id="KW-1185">Reference proteome</keyword>
<evidence type="ECO:0000313" key="4">
    <source>
        <dbReference type="Proteomes" id="UP000504634"/>
    </source>
</evidence>
<dbReference type="OrthoDB" id="6357437at2759"/>
<dbReference type="RefSeq" id="XP_030376127.1">
    <property type="nucleotide sequence ID" value="XM_030520267.1"/>
</dbReference>
<dbReference type="SMART" id="SM00043">
    <property type="entry name" value="CY"/>
    <property type="match status" value="1"/>
</dbReference>
<dbReference type="SUPFAM" id="SSF54403">
    <property type="entry name" value="Cystatin/monellin"/>
    <property type="match status" value="1"/>
</dbReference>
<gene>
    <name evidence="5" type="primary">LOC115625267</name>
</gene>
<dbReference type="AlphaFoldDB" id="A0A6J2TM84"/>
<dbReference type="Proteomes" id="UP000504634">
    <property type="component" value="Unplaced"/>
</dbReference>
<evidence type="ECO:0000259" key="3">
    <source>
        <dbReference type="SMART" id="SM00043"/>
    </source>
</evidence>
<proteinExistence type="inferred from homology"/>
<dbReference type="PROSITE" id="PS00287">
    <property type="entry name" value="CYSTATIN"/>
    <property type="match status" value="1"/>
</dbReference>
<dbReference type="Pfam" id="PF00031">
    <property type="entry name" value="Cystatin"/>
    <property type="match status" value="1"/>
</dbReference>
<dbReference type="InterPro" id="IPR000010">
    <property type="entry name" value="Cystatin_dom"/>
</dbReference>
<organism evidence="4 5">
    <name type="scientific">Drosophila lebanonensis</name>
    <name type="common">Fruit fly</name>
    <name type="synonym">Scaptodrosophila lebanonensis</name>
    <dbReference type="NCBI Taxonomy" id="7225"/>
    <lineage>
        <taxon>Eukaryota</taxon>
        <taxon>Metazoa</taxon>
        <taxon>Ecdysozoa</taxon>
        <taxon>Arthropoda</taxon>
        <taxon>Hexapoda</taxon>
        <taxon>Insecta</taxon>
        <taxon>Pterygota</taxon>
        <taxon>Neoptera</taxon>
        <taxon>Endopterygota</taxon>
        <taxon>Diptera</taxon>
        <taxon>Brachycera</taxon>
        <taxon>Muscomorpha</taxon>
        <taxon>Ephydroidea</taxon>
        <taxon>Drosophilidae</taxon>
        <taxon>Scaptodrosophila</taxon>
    </lineage>
</organism>
<name>A0A6J2TM84_DROLE</name>
<keyword evidence="2" id="KW-0732">Signal</keyword>
<dbReference type="InterPro" id="IPR018073">
    <property type="entry name" value="Prot_inh_cystat_CS"/>
</dbReference>
<dbReference type="PANTHER" id="PTHR12319">
    <property type="entry name" value="CYSTATIN-RELATED"/>
    <property type="match status" value="1"/>
</dbReference>
<evidence type="ECO:0000313" key="5">
    <source>
        <dbReference type="RefSeq" id="XP_030376127.1"/>
    </source>
</evidence>
<feature type="domain" description="Cystatin" evidence="3">
    <location>
        <begin position="26"/>
        <end position="116"/>
    </location>
</feature>
<feature type="signal peptide" evidence="2">
    <location>
        <begin position="1"/>
        <end position="25"/>
    </location>
</feature>
<dbReference type="InterPro" id="IPR053128">
    <property type="entry name" value="Cystatin-like"/>
</dbReference>
<dbReference type="GeneID" id="115625267"/>
<reference evidence="5" key="1">
    <citation type="submission" date="2025-08" db="UniProtKB">
        <authorList>
            <consortium name="RefSeq"/>
        </authorList>
    </citation>
    <scope>IDENTIFICATION</scope>
    <source>
        <strain evidence="5">11010-0011.00</strain>
        <tissue evidence="5">Whole body</tissue>
    </source>
</reference>
<protein>
    <submittedName>
        <fullName evidence="5">Cystatin-like protein isoform X1</fullName>
    </submittedName>
</protein>
<dbReference type="Gene3D" id="3.10.450.10">
    <property type="match status" value="1"/>
</dbReference>
<dbReference type="GO" id="GO:0004869">
    <property type="term" value="F:cysteine-type endopeptidase inhibitor activity"/>
    <property type="evidence" value="ECO:0007669"/>
    <property type="project" value="InterPro"/>
</dbReference>
<evidence type="ECO:0000256" key="2">
    <source>
        <dbReference type="SAM" id="SignalP"/>
    </source>
</evidence>
<dbReference type="InterPro" id="IPR046350">
    <property type="entry name" value="Cystatin_sf"/>
</dbReference>
<evidence type="ECO:0000256" key="1">
    <source>
        <dbReference type="ARBA" id="ARBA00009403"/>
    </source>
</evidence>
<accession>A0A6J2TM84</accession>
<feature type="chain" id="PRO_5026772780" evidence="2">
    <location>
        <begin position="26"/>
        <end position="126"/>
    </location>
</feature>
<sequence length="126" mass="13693">MKCVIYLYSLCFVLISLAAMSNAKGSFVGGQAELSGADLDKAIELLDASLAKLGEIDGPNYKSVKVHSATRQVVSGSLYRYNVELSDGNAVKQCVVKIWSQPWLSVNGTQITVQCEGDDDELTRTW</sequence>
<dbReference type="CDD" id="cd00042">
    <property type="entry name" value="CY"/>
    <property type="match status" value="1"/>
</dbReference>
<dbReference type="PANTHER" id="PTHR12319:SF2">
    <property type="entry name" value="CYSTATIN-LIKE PROTEIN-RELATED"/>
    <property type="match status" value="1"/>
</dbReference>